<evidence type="ECO:0000313" key="1">
    <source>
        <dbReference type="EMBL" id="KAF7819866.1"/>
    </source>
</evidence>
<dbReference type="EMBL" id="JAAIUW010000008">
    <property type="protein sequence ID" value="KAF7819866.1"/>
    <property type="molecule type" value="Genomic_DNA"/>
</dbReference>
<sequence>MPPPGILCAHVLTHYVYAIPMTPT</sequence>
<evidence type="ECO:0000313" key="2">
    <source>
        <dbReference type="Proteomes" id="UP000634136"/>
    </source>
</evidence>
<proteinExistence type="predicted"/>
<name>A0A834TEL7_9FABA</name>
<accession>A0A834TEL7</accession>
<gene>
    <name evidence="1" type="ORF">G2W53_025321</name>
</gene>
<keyword evidence="2" id="KW-1185">Reference proteome</keyword>
<reference evidence="1" key="1">
    <citation type="submission" date="2020-09" db="EMBL/GenBank/DDBJ databases">
        <title>Genome-Enabled Discovery of Anthraquinone Biosynthesis in Senna tora.</title>
        <authorList>
            <person name="Kang S.-H."/>
            <person name="Pandey R.P."/>
            <person name="Lee C.-M."/>
            <person name="Sim J.-S."/>
            <person name="Jeong J.-T."/>
            <person name="Choi B.-S."/>
            <person name="Jung M."/>
            <person name="Ginzburg D."/>
            <person name="Zhao K."/>
            <person name="Won S.Y."/>
            <person name="Oh T.-J."/>
            <person name="Yu Y."/>
            <person name="Kim N.-H."/>
            <person name="Lee O.R."/>
            <person name="Lee T.-H."/>
            <person name="Bashyal P."/>
            <person name="Kim T.-S."/>
            <person name="Lee W.-H."/>
            <person name="Kawkins C."/>
            <person name="Kim C.-K."/>
            <person name="Kim J.S."/>
            <person name="Ahn B.O."/>
            <person name="Rhee S.Y."/>
            <person name="Sohng J.K."/>
        </authorList>
    </citation>
    <scope>NUCLEOTIDE SEQUENCE</scope>
    <source>
        <tissue evidence="1">Leaf</tissue>
    </source>
</reference>
<comment type="caution">
    <text evidence="1">The sequence shown here is derived from an EMBL/GenBank/DDBJ whole genome shotgun (WGS) entry which is preliminary data.</text>
</comment>
<dbReference type="Proteomes" id="UP000634136">
    <property type="component" value="Unassembled WGS sequence"/>
</dbReference>
<organism evidence="1 2">
    <name type="scientific">Senna tora</name>
    <dbReference type="NCBI Taxonomy" id="362788"/>
    <lineage>
        <taxon>Eukaryota</taxon>
        <taxon>Viridiplantae</taxon>
        <taxon>Streptophyta</taxon>
        <taxon>Embryophyta</taxon>
        <taxon>Tracheophyta</taxon>
        <taxon>Spermatophyta</taxon>
        <taxon>Magnoliopsida</taxon>
        <taxon>eudicotyledons</taxon>
        <taxon>Gunneridae</taxon>
        <taxon>Pentapetalae</taxon>
        <taxon>rosids</taxon>
        <taxon>fabids</taxon>
        <taxon>Fabales</taxon>
        <taxon>Fabaceae</taxon>
        <taxon>Caesalpinioideae</taxon>
        <taxon>Cassia clade</taxon>
        <taxon>Senna</taxon>
    </lineage>
</organism>
<dbReference type="AlphaFoldDB" id="A0A834TEL7"/>
<protein>
    <submittedName>
        <fullName evidence="1">Uncharacterized protein</fullName>
    </submittedName>
</protein>